<name>A0A162LSN1_9PROT</name>
<dbReference type="Proteomes" id="UP000075787">
    <property type="component" value="Unassembled WGS sequence"/>
</dbReference>
<organism evidence="1 2">
    <name type="scientific">Tistrella mobilis</name>
    <dbReference type="NCBI Taxonomy" id="171437"/>
    <lineage>
        <taxon>Bacteria</taxon>
        <taxon>Pseudomonadati</taxon>
        <taxon>Pseudomonadota</taxon>
        <taxon>Alphaproteobacteria</taxon>
        <taxon>Geminicoccales</taxon>
        <taxon>Geminicoccaceae</taxon>
        <taxon>Tistrella</taxon>
    </lineage>
</organism>
<protein>
    <submittedName>
        <fullName evidence="1">Uncharacterized protein</fullName>
    </submittedName>
</protein>
<accession>A0A162LSN1</accession>
<comment type="caution">
    <text evidence="1">The sequence shown here is derived from an EMBL/GenBank/DDBJ whole genome shotgun (WGS) entry which is preliminary data.</text>
</comment>
<dbReference type="EMBL" id="LPZR01000035">
    <property type="protein sequence ID" value="KYO56896.1"/>
    <property type="molecule type" value="Genomic_DNA"/>
</dbReference>
<dbReference type="AlphaFoldDB" id="A0A162LSN1"/>
<sequence length="129" mass="13087">MTRIDAVLGRMLGDLLAGAGGLALDCALDRVTAAFDPATGTTTETRTRLAAGRLIWGRDPVAAGQLPDLSAASGPRRPALVEGLGVAPAPGDLIVIGLADWRVGEAIRPVAVLDLWRLQLSAPAGGEGG</sequence>
<evidence type="ECO:0000313" key="1">
    <source>
        <dbReference type="EMBL" id="KYO56896.1"/>
    </source>
</evidence>
<gene>
    <name evidence="1" type="ORF">AUP44_02545</name>
</gene>
<proteinExistence type="predicted"/>
<evidence type="ECO:0000313" key="2">
    <source>
        <dbReference type="Proteomes" id="UP000075787"/>
    </source>
</evidence>
<dbReference type="RefSeq" id="WP_062761802.1">
    <property type="nucleotide sequence ID" value="NZ_CP121027.1"/>
</dbReference>
<reference evidence="1 2" key="1">
    <citation type="submission" date="2015-12" db="EMBL/GenBank/DDBJ databases">
        <title>Genome sequence of Tistrella mobilis MCCC 1A02139.</title>
        <authorList>
            <person name="Lu L."/>
            <person name="Lai Q."/>
            <person name="Shao Z."/>
            <person name="Qian P."/>
        </authorList>
    </citation>
    <scope>NUCLEOTIDE SEQUENCE [LARGE SCALE GENOMIC DNA]</scope>
    <source>
        <strain evidence="1 2">MCCC 1A02139</strain>
    </source>
</reference>
<dbReference type="GeneID" id="97241315"/>